<dbReference type="InterPro" id="IPR049163">
    <property type="entry name" value="Pif1-like_2B_dom"/>
</dbReference>
<accession>A0A8S3VFR5</accession>
<protein>
    <recommendedName>
        <fullName evidence="9">ATP-dependent DNA helicase</fullName>
        <ecNumber evidence="9">5.6.2.3</ecNumber>
    </recommendedName>
</protein>
<sequence length="378" mass="41935">MVVLGQSGTGKSYLIKEIAKSFKKNNEKSSGVQVTATTGIASVNVGGGGGTIHSWSGIGDGRYSNETLLHKLENSDHYEVYKHNIKSTQCLIIDEISMLSSKLFEQVEYICRHILDKSLIFGGIQVIVVGDFFQLPPVPDQLKLDSGEHCFRSPIFKQLFKHKFILTNVMRQNQEDFVKAINDISRGELPEDTHNMIKSLSRKLPPGDDPIRLCARNFDCEMYNSCKLIDMEGGEFEFNAVDEGNNSKLERLPVPKHLHLKLGCPVMLLKNLNANLVNGLRGVVTSISTETVTVNFKNTNLKVTQVEIKKEMFTVYSSVESKVIASRKQFPLCLAFSITIHKSQGLTLDRAVVDASCIFAPGQLGVAIGRVRGKKVCK</sequence>
<dbReference type="PANTHER" id="PTHR47642">
    <property type="entry name" value="ATP-DEPENDENT DNA HELICASE"/>
    <property type="match status" value="1"/>
</dbReference>
<evidence type="ECO:0000256" key="1">
    <source>
        <dbReference type="ARBA" id="ARBA00022741"/>
    </source>
</evidence>
<reference evidence="12" key="1">
    <citation type="submission" date="2021-03" db="EMBL/GenBank/DDBJ databases">
        <authorList>
            <person name="Bekaert M."/>
        </authorList>
    </citation>
    <scope>NUCLEOTIDE SEQUENCE</scope>
</reference>
<keyword evidence="5 9" id="KW-0067">ATP-binding</keyword>
<dbReference type="GO" id="GO:0006281">
    <property type="term" value="P:DNA repair"/>
    <property type="evidence" value="ECO:0007669"/>
    <property type="project" value="UniProtKB-KW"/>
</dbReference>
<comment type="cofactor">
    <cofactor evidence="9">
        <name>Mg(2+)</name>
        <dbReference type="ChEBI" id="CHEBI:18420"/>
    </cofactor>
</comment>
<feature type="domain" description="DNA helicase Pif1-like DEAD-box helicase" evidence="10">
    <location>
        <begin position="2"/>
        <end position="192"/>
    </location>
</feature>
<evidence type="ECO:0000313" key="12">
    <source>
        <dbReference type="EMBL" id="CAG2256029.1"/>
    </source>
</evidence>
<keyword evidence="7 9" id="KW-0234">DNA repair</keyword>
<name>A0A8S3VFR5_MYTED</name>
<dbReference type="EC" id="5.6.2.3" evidence="9"/>
<evidence type="ECO:0000256" key="9">
    <source>
        <dbReference type="RuleBase" id="RU363044"/>
    </source>
</evidence>
<dbReference type="GO" id="GO:0043139">
    <property type="term" value="F:5'-3' DNA helicase activity"/>
    <property type="evidence" value="ECO:0007669"/>
    <property type="project" value="UniProtKB-EC"/>
</dbReference>
<evidence type="ECO:0000256" key="5">
    <source>
        <dbReference type="ARBA" id="ARBA00022840"/>
    </source>
</evidence>
<keyword evidence="9" id="KW-0233">DNA recombination</keyword>
<keyword evidence="1 9" id="KW-0547">Nucleotide-binding</keyword>
<organism evidence="12 13">
    <name type="scientific">Mytilus edulis</name>
    <name type="common">Blue mussel</name>
    <dbReference type="NCBI Taxonomy" id="6550"/>
    <lineage>
        <taxon>Eukaryota</taxon>
        <taxon>Metazoa</taxon>
        <taxon>Spiralia</taxon>
        <taxon>Lophotrochozoa</taxon>
        <taxon>Mollusca</taxon>
        <taxon>Bivalvia</taxon>
        <taxon>Autobranchia</taxon>
        <taxon>Pteriomorphia</taxon>
        <taxon>Mytilida</taxon>
        <taxon>Mytiloidea</taxon>
        <taxon>Mytilidae</taxon>
        <taxon>Mytilinae</taxon>
        <taxon>Mytilus</taxon>
    </lineage>
</organism>
<evidence type="ECO:0000256" key="6">
    <source>
        <dbReference type="ARBA" id="ARBA00023125"/>
    </source>
</evidence>
<evidence type="ECO:0000256" key="7">
    <source>
        <dbReference type="ARBA" id="ARBA00023204"/>
    </source>
</evidence>
<dbReference type="Pfam" id="PF05970">
    <property type="entry name" value="PIF1"/>
    <property type="match status" value="1"/>
</dbReference>
<evidence type="ECO:0000256" key="2">
    <source>
        <dbReference type="ARBA" id="ARBA00022763"/>
    </source>
</evidence>
<comment type="catalytic activity">
    <reaction evidence="9">
        <text>ATP + H2O = ADP + phosphate + H(+)</text>
        <dbReference type="Rhea" id="RHEA:13065"/>
        <dbReference type="ChEBI" id="CHEBI:15377"/>
        <dbReference type="ChEBI" id="CHEBI:15378"/>
        <dbReference type="ChEBI" id="CHEBI:30616"/>
        <dbReference type="ChEBI" id="CHEBI:43474"/>
        <dbReference type="ChEBI" id="CHEBI:456216"/>
        <dbReference type="EC" id="5.6.2.3"/>
    </reaction>
</comment>
<evidence type="ECO:0000256" key="8">
    <source>
        <dbReference type="ARBA" id="ARBA00023235"/>
    </source>
</evidence>
<evidence type="ECO:0000259" key="11">
    <source>
        <dbReference type="Pfam" id="PF21530"/>
    </source>
</evidence>
<comment type="caution">
    <text evidence="12">The sequence shown here is derived from an EMBL/GenBank/DDBJ whole genome shotgun (WGS) entry which is preliminary data.</text>
</comment>
<evidence type="ECO:0000313" key="13">
    <source>
        <dbReference type="Proteomes" id="UP000683360"/>
    </source>
</evidence>
<dbReference type="GO" id="GO:0000723">
    <property type="term" value="P:telomere maintenance"/>
    <property type="evidence" value="ECO:0007669"/>
    <property type="project" value="InterPro"/>
</dbReference>
<evidence type="ECO:0000259" key="10">
    <source>
        <dbReference type="Pfam" id="PF05970"/>
    </source>
</evidence>
<dbReference type="SUPFAM" id="SSF52540">
    <property type="entry name" value="P-loop containing nucleoside triphosphate hydrolases"/>
    <property type="match status" value="2"/>
</dbReference>
<dbReference type="EMBL" id="CAJPWZ010003291">
    <property type="protein sequence ID" value="CAG2256029.1"/>
    <property type="molecule type" value="Genomic_DNA"/>
</dbReference>
<dbReference type="InterPro" id="IPR027417">
    <property type="entry name" value="P-loop_NTPase"/>
</dbReference>
<dbReference type="GO" id="GO:0005524">
    <property type="term" value="F:ATP binding"/>
    <property type="evidence" value="ECO:0007669"/>
    <property type="project" value="UniProtKB-KW"/>
</dbReference>
<proteinExistence type="inferred from homology"/>
<dbReference type="GO" id="GO:0006310">
    <property type="term" value="P:DNA recombination"/>
    <property type="evidence" value="ECO:0007669"/>
    <property type="project" value="UniProtKB-KW"/>
</dbReference>
<keyword evidence="13" id="KW-1185">Reference proteome</keyword>
<dbReference type="AlphaFoldDB" id="A0A8S3VFR5"/>
<evidence type="ECO:0000256" key="4">
    <source>
        <dbReference type="ARBA" id="ARBA00022806"/>
    </source>
</evidence>
<dbReference type="OrthoDB" id="10050764at2759"/>
<keyword evidence="6" id="KW-0238">DNA-binding</keyword>
<dbReference type="GO" id="GO:0016787">
    <property type="term" value="F:hydrolase activity"/>
    <property type="evidence" value="ECO:0007669"/>
    <property type="project" value="UniProtKB-KW"/>
</dbReference>
<feature type="domain" description="DNA helicase Pif1-like 2B" evidence="11">
    <location>
        <begin position="253"/>
        <end position="286"/>
    </location>
</feature>
<dbReference type="InterPro" id="IPR051055">
    <property type="entry name" value="PIF1_helicase"/>
</dbReference>
<dbReference type="Proteomes" id="UP000683360">
    <property type="component" value="Unassembled WGS sequence"/>
</dbReference>
<dbReference type="CDD" id="cd18809">
    <property type="entry name" value="SF1_C_RecD"/>
    <property type="match status" value="1"/>
</dbReference>
<keyword evidence="3 9" id="KW-0378">Hydrolase</keyword>
<evidence type="ECO:0000256" key="3">
    <source>
        <dbReference type="ARBA" id="ARBA00022801"/>
    </source>
</evidence>
<dbReference type="InterPro" id="IPR010285">
    <property type="entry name" value="DNA_helicase_pif1-like_DEAD"/>
</dbReference>
<comment type="similarity">
    <text evidence="9">Belongs to the helicase family.</text>
</comment>
<keyword evidence="8" id="KW-0413">Isomerase</keyword>
<gene>
    <name evidence="12" type="ORF">MEDL_67406</name>
</gene>
<dbReference type="PANTHER" id="PTHR47642:SF5">
    <property type="entry name" value="ATP-DEPENDENT DNA HELICASE"/>
    <property type="match status" value="1"/>
</dbReference>
<dbReference type="Pfam" id="PF21530">
    <property type="entry name" value="Pif1_2B_dom"/>
    <property type="match status" value="1"/>
</dbReference>
<keyword evidence="4 9" id="KW-0347">Helicase</keyword>
<dbReference type="Gene3D" id="3.40.50.300">
    <property type="entry name" value="P-loop containing nucleotide triphosphate hydrolases"/>
    <property type="match status" value="1"/>
</dbReference>
<keyword evidence="2 9" id="KW-0227">DNA damage</keyword>